<comment type="caution">
    <text evidence="5">The sequence shown here is derived from an EMBL/GenBank/DDBJ whole genome shotgun (WGS) entry which is preliminary data.</text>
</comment>
<accession>A0ABR1NR30</accession>
<proteinExistence type="inferred from homology"/>
<dbReference type="Proteomes" id="UP001430848">
    <property type="component" value="Unassembled WGS sequence"/>
</dbReference>
<name>A0ABR1NR30_DIAER</name>
<protein>
    <submittedName>
        <fullName evidence="5">Folylpolyglutamate synthetase</fullName>
    </submittedName>
</protein>
<evidence type="ECO:0000256" key="3">
    <source>
        <dbReference type="ARBA" id="ARBA00022741"/>
    </source>
</evidence>
<dbReference type="InterPro" id="IPR001645">
    <property type="entry name" value="Folylpolyglutamate_synth"/>
</dbReference>
<evidence type="ECO:0000256" key="4">
    <source>
        <dbReference type="ARBA" id="ARBA00022840"/>
    </source>
</evidence>
<dbReference type="InterPro" id="IPR036565">
    <property type="entry name" value="Mur-like_cat_sf"/>
</dbReference>
<dbReference type="Gene3D" id="3.40.1190.10">
    <property type="entry name" value="Mur-like, catalytic domain"/>
    <property type="match status" value="1"/>
</dbReference>
<reference evidence="5 6" key="1">
    <citation type="submission" date="2024-02" db="EMBL/GenBank/DDBJ databases">
        <title>De novo assembly and annotation of 12 fungi associated with fruit tree decline syndrome in Ontario, Canada.</title>
        <authorList>
            <person name="Sulman M."/>
            <person name="Ellouze W."/>
            <person name="Ilyukhin E."/>
        </authorList>
    </citation>
    <scope>NUCLEOTIDE SEQUENCE [LARGE SCALE GENOMIC DNA]</scope>
    <source>
        <strain evidence="5 6">M169</strain>
    </source>
</reference>
<keyword evidence="2" id="KW-0436">Ligase</keyword>
<keyword evidence="6" id="KW-1185">Reference proteome</keyword>
<dbReference type="EMBL" id="JAKNSF020000139">
    <property type="protein sequence ID" value="KAK7712119.1"/>
    <property type="molecule type" value="Genomic_DNA"/>
</dbReference>
<evidence type="ECO:0000313" key="6">
    <source>
        <dbReference type="Proteomes" id="UP001430848"/>
    </source>
</evidence>
<dbReference type="PANTHER" id="PTHR11136">
    <property type="entry name" value="FOLYLPOLYGLUTAMATE SYNTHASE-RELATED"/>
    <property type="match status" value="1"/>
</dbReference>
<evidence type="ECO:0000313" key="5">
    <source>
        <dbReference type="EMBL" id="KAK7712119.1"/>
    </source>
</evidence>
<gene>
    <name evidence="5" type="primary">MET7_2</name>
    <name evidence="5" type="ORF">SLS63_012488</name>
</gene>
<keyword evidence="4" id="KW-0067">ATP-binding</keyword>
<evidence type="ECO:0000256" key="1">
    <source>
        <dbReference type="ARBA" id="ARBA00008276"/>
    </source>
</evidence>
<dbReference type="NCBIfam" id="TIGR01499">
    <property type="entry name" value="folC"/>
    <property type="match status" value="1"/>
</dbReference>
<sequence length="226" mass="24866">MVADINKLNIIHVAGTKGKGSTCAWAESFLRAHGNWTGSPEKTGLYTSPHLICPEERIRISFEPLCKEKFARYFFEVWDHLLEQNDGDTSALPRNLQLLLLVAFHAFISEGVQAAIIETHHGGEYDSTNVVDRPVATVVTSLGMDHIEQLGPTIGNIAWHKAGIFKHGAHAFSAPQDSATAIEVLRRRASDKGAKMSHCFRLVRPGSSRQSKCSIAPSPWLLRATS</sequence>
<comment type="similarity">
    <text evidence="1">Belongs to the folylpolyglutamate synthase family.</text>
</comment>
<keyword evidence="3" id="KW-0547">Nucleotide-binding</keyword>
<organism evidence="5 6">
    <name type="scientific">Diaporthe eres</name>
    <name type="common">Phomopsis oblonga</name>
    <dbReference type="NCBI Taxonomy" id="83184"/>
    <lineage>
        <taxon>Eukaryota</taxon>
        <taxon>Fungi</taxon>
        <taxon>Dikarya</taxon>
        <taxon>Ascomycota</taxon>
        <taxon>Pezizomycotina</taxon>
        <taxon>Sordariomycetes</taxon>
        <taxon>Sordariomycetidae</taxon>
        <taxon>Diaporthales</taxon>
        <taxon>Diaporthaceae</taxon>
        <taxon>Diaporthe</taxon>
        <taxon>Diaporthe eres species complex</taxon>
    </lineage>
</organism>
<dbReference type="SUPFAM" id="SSF53623">
    <property type="entry name" value="MurD-like peptide ligases, catalytic domain"/>
    <property type="match status" value="1"/>
</dbReference>
<dbReference type="PANTHER" id="PTHR11136:SF5">
    <property type="entry name" value="FOLYLPOLYGLUTAMATE SYNTHASE, MITOCHONDRIAL"/>
    <property type="match status" value="1"/>
</dbReference>
<evidence type="ECO:0000256" key="2">
    <source>
        <dbReference type="ARBA" id="ARBA00022598"/>
    </source>
</evidence>